<reference evidence="2" key="1">
    <citation type="submission" date="2017-12" db="EMBL/GenBank/DDBJ databases">
        <title>Gene loss provides genomic basis for host adaptation in cereal stripe rust fungi.</title>
        <authorList>
            <person name="Xia C."/>
        </authorList>
    </citation>
    <scope>NUCLEOTIDE SEQUENCE [LARGE SCALE GENOMIC DNA]</scope>
    <source>
        <strain evidence="2">93-210</strain>
    </source>
</reference>
<dbReference type="AlphaFoldDB" id="A0A2S4VCN5"/>
<feature type="non-terminal residue" evidence="2">
    <location>
        <position position="1"/>
    </location>
</feature>
<protein>
    <submittedName>
        <fullName evidence="2">Uncharacterized protein</fullName>
    </submittedName>
</protein>
<evidence type="ECO:0000313" key="2">
    <source>
        <dbReference type="EMBL" id="POW07292.1"/>
    </source>
</evidence>
<organism evidence="2 3">
    <name type="scientific">Puccinia striiformis</name>
    <dbReference type="NCBI Taxonomy" id="27350"/>
    <lineage>
        <taxon>Eukaryota</taxon>
        <taxon>Fungi</taxon>
        <taxon>Dikarya</taxon>
        <taxon>Basidiomycota</taxon>
        <taxon>Pucciniomycotina</taxon>
        <taxon>Pucciniomycetes</taxon>
        <taxon>Pucciniales</taxon>
        <taxon>Pucciniaceae</taxon>
        <taxon>Puccinia</taxon>
    </lineage>
</organism>
<dbReference type="EMBL" id="PKSL01000076">
    <property type="protein sequence ID" value="POW07292.1"/>
    <property type="molecule type" value="Genomic_DNA"/>
</dbReference>
<proteinExistence type="predicted"/>
<dbReference type="VEuPathDB" id="FungiDB:PSHT_16440"/>
<feature type="region of interest" description="Disordered" evidence="1">
    <location>
        <begin position="247"/>
        <end position="270"/>
    </location>
</feature>
<accession>A0A2S4VCN5</accession>
<keyword evidence="3" id="KW-1185">Reference proteome</keyword>
<feature type="compositionally biased region" description="Low complexity" evidence="1">
    <location>
        <begin position="106"/>
        <end position="119"/>
    </location>
</feature>
<evidence type="ECO:0000256" key="1">
    <source>
        <dbReference type="SAM" id="MobiDB-lite"/>
    </source>
</evidence>
<gene>
    <name evidence="2" type="ORF">PSTT_08370</name>
</gene>
<dbReference type="Proteomes" id="UP000239156">
    <property type="component" value="Unassembled WGS sequence"/>
</dbReference>
<dbReference type="VEuPathDB" id="FungiDB:PSTT_08370"/>
<dbReference type="VEuPathDB" id="FungiDB:PSHT_16439"/>
<feature type="region of interest" description="Disordered" evidence="1">
    <location>
        <begin position="79"/>
        <end position="130"/>
    </location>
</feature>
<evidence type="ECO:0000313" key="3">
    <source>
        <dbReference type="Proteomes" id="UP000239156"/>
    </source>
</evidence>
<comment type="caution">
    <text evidence="2">The sequence shown here is derived from an EMBL/GenBank/DDBJ whole genome shotgun (WGS) entry which is preliminary data.</text>
</comment>
<sequence length="379" mass="42764">RLGTPLEQLPGKSKELSGRVLWHLHCGICYFTSRFANKRILVFGLSGRRKKPNLVMHRAEGGLPAEGVLLGLRQEICSTRTRQPRKKMPHTNSKEWLKRNKLPNRKPLSSKKSTASSDSRTGRQPQLVEYDENDRYEYLTGFSARKKAGETEWYGIDTFAGLEELDQPTNTSHQARPTTRKVEKFVGQSNDGTGAQSQTTTTVTIEPLELYHTILMSDPEHHYQPVQQLPPPSRSDATFIFLRNSKTPGRSAAAGGGSKTKSNKKKKIHYESKATRTIERVKKQAKHDSKSSPKKNPIPLLIENEYFLPSFSLFVYNLLTSYCVYVGMVQFLAIKQSGTILETGKRLPGRMARHMFERMKPLTPDEKCESCGVVGESNP</sequence>
<name>A0A2S4VCN5_9BASI</name>